<keyword evidence="2" id="KW-0802">TPR repeat</keyword>
<dbReference type="PANTHER" id="PTHR45831:SF5">
    <property type="entry name" value="STI1 DOMAIN-CONTAINING PROTEIN"/>
    <property type="match status" value="1"/>
</dbReference>
<dbReference type="GO" id="GO:0060090">
    <property type="term" value="F:molecular adaptor activity"/>
    <property type="evidence" value="ECO:0007669"/>
    <property type="project" value="TreeGrafter"/>
</dbReference>
<dbReference type="InterPro" id="IPR047150">
    <property type="entry name" value="SGT"/>
</dbReference>
<gene>
    <name evidence="5" type="ORF">PPROV_000266600</name>
</gene>
<dbReference type="InterPro" id="IPR019734">
    <property type="entry name" value="TPR_rpt"/>
</dbReference>
<feature type="transmembrane region" description="Helical" evidence="4">
    <location>
        <begin position="351"/>
        <end position="377"/>
    </location>
</feature>
<dbReference type="SMART" id="SM00028">
    <property type="entry name" value="TPR"/>
    <property type="match status" value="3"/>
</dbReference>
<sequence length="425" mass="44228">MAAEVKARGAELYSQGKYVEAEQAYSSAFDLVAQDTSSSSNKELLAILHSNRCACRLQLNRVSEALLDAKAAVSMRPSWSKAYQRLASCLLRTNVAADKRRGIEALEKACELDPSNEGVAEQLAEARRNANSTSSSTSSARTSSAPPPRQPPPTSSQAGRASASAASASFTDRARDALNAARRKAEEAFAAASMPGGLAAMWDSLTDQQKLIAKGVGGLVVYMLARRMFAPAGGGGMSAGGAGVGGGGGGGGGGIFGWSLTTWLLIGSLVYRVIKYPAVADAIGDVTRTFPRELQPQLLAQWWRHDLSPRGKLVVQGVGGVAAFLVVRWFFFSGGGGYYDGYGYGGGGGGYGGGGGGLFSMSTLLLLGAMFVGSQYFGLSPYTMMMLYNMLGGGNRGYGYGPMGGGFGGPGGFFGGRRGFGRRFF</sequence>
<feature type="region of interest" description="Disordered" evidence="3">
    <location>
        <begin position="124"/>
        <end position="170"/>
    </location>
</feature>
<feature type="compositionally biased region" description="Pro residues" evidence="3">
    <location>
        <begin position="145"/>
        <end position="154"/>
    </location>
</feature>
<keyword evidence="1" id="KW-0677">Repeat</keyword>
<dbReference type="GO" id="GO:0072380">
    <property type="term" value="C:TRC complex"/>
    <property type="evidence" value="ECO:0007669"/>
    <property type="project" value="TreeGrafter"/>
</dbReference>
<dbReference type="Proteomes" id="UP000660262">
    <property type="component" value="Unassembled WGS sequence"/>
</dbReference>
<comment type="caution">
    <text evidence="5">The sequence shown here is derived from an EMBL/GenBank/DDBJ whole genome shotgun (WGS) entry which is preliminary data.</text>
</comment>
<feature type="transmembrane region" description="Helical" evidence="4">
    <location>
        <begin position="313"/>
        <end position="331"/>
    </location>
</feature>
<dbReference type="PANTHER" id="PTHR45831">
    <property type="entry name" value="LD24721P"/>
    <property type="match status" value="1"/>
</dbReference>
<feature type="compositionally biased region" description="Low complexity" evidence="3">
    <location>
        <begin position="129"/>
        <end position="144"/>
    </location>
</feature>
<name>A0A830HB85_9CHLO</name>
<keyword evidence="4" id="KW-1133">Transmembrane helix</keyword>
<protein>
    <submittedName>
        <fullName evidence="5">Uncharacterized protein</fullName>
    </submittedName>
</protein>
<proteinExistence type="predicted"/>
<dbReference type="EMBL" id="BNJQ01000006">
    <property type="protein sequence ID" value="GHP03912.1"/>
    <property type="molecule type" value="Genomic_DNA"/>
</dbReference>
<evidence type="ECO:0000313" key="6">
    <source>
        <dbReference type="Proteomes" id="UP000660262"/>
    </source>
</evidence>
<organism evidence="5 6">
    <name type="scientific">Pycnococcus provasolii</name>
    <dbReference type="NCBI Taxonomy" id="41880"/>
    <lineage>
        <taxon>Eukaryota</taxon>
        <taxon>Viridiplantae</taxon>
        <taxon>Chlorophyta</taxon>
        <taxon>Pseudoscourfieldiophyceae</taxon>
        <taxon>Pseudoscourfieldiales</taxon>
        <taxon>Pycnococcaceae</taxon>
        <taxon>Pycnococcus</taxon>
    </lineage>
</organism>
<reference evidence="5" key="1">
    <citation type="submission" date="2020-10" db="EMBL/GenBank/DDBJ databases">
        <title>Unveiling of a novel bifunctional photoreceptor, Dualchrome1, isolated from a cosmopolitan green alga.</title>
        <authorList>
            <person name="Suzuki S."/>
            <person name="Kawachi M."/>
        </authorList>
    </citation>
    <scope>NUCLEOTIDE SEQUENCE</scope>
    <source>
        <strain evidence="5">NIES 2893</strain>
    </source>
</reference>
<evidence type="ECO:0000256" key="2">
    <source>
        <dbReference type="ARBA" id="ARBA00022803"/>
    </source>
</evidence>
<dbReference type="SUPFAM" id="SSF48452">
    <property type="entry name" value="TPR-like"/>
    <property type="match status" value="1"/>
</dbReference>
<keyword evidence="4" id="KW-0812">Transmembrane</keyword>
<dbReference type="Gene3D" id="1.25.40.10">
    <property type="entry name" value="Tetratricopeptide repeat domain"/>
    <property type="match status" value="1"/>
</dbReference>
<dbReference type="GO" id="GO:0006620">
    <property type="term" value="P:post-translational protein targeting to endoplasmic reticulum membrane"/>
    <property type="evidence" value="ECO:0007669"/>
    <property type="project" value="TreeGrafter"/>
</dbReference>
<keyword evidence="6" id="KW-1185">Reference proteome</keyword>
<keyword evidence="4" id="KW-0472">Membrane</keyword>
<evidence type="ECO:0000256" key="3">
    <source>
        <dbReference type="SAM" id="MobiDB-lite"/>
    </source>
</evidence>
<feature type="compositionally biased region" description="Low complexity" evidence="3">
    <location>
        <begin position="155"/>
        <end position="169"/>
    </location>
</feature>
<dbReference type="AlphaFoldDB" id="A0A830HB85"/>
<accession>A0A830HB85</accession>
<evidence type="ECO:0000256" key="1">
    <source>
        <dbReference type="ARBA" id="ARBA00022737"/>
    </source>
</evidence>
<dbReference type="OrthoDB" id="2423701at2759"/>
<dbReference type="InterPro" id="IPR011990">
    <property type="entry name" value="TPR-like_helical_dom_sf"/>
</dbReference>
<evidence type="ECO:0000313" key="5">
    <source>
        <dbReference type="EMBL" id="GHP03912.1"/>
    </source>
</evidence>
<dbReference type="GO" id="GO:0016020">
    <property type="term" value="C:membrane"/>
    <property type="evidence" value="ECO:0007669"/>
    <property type="project" value="TreeGrafter"/>
</dbReference>
<evidence type="ECO:0000256" key="4">
    <source>
        <dbReference type="SAM" id="Phobius"/>
    </source>
</evidence>